<feature type="region of interest" description="Disordered" evidence="7">
    <location>
        <begin position="269"/>
        <end position="314"/>
    </location>
</feature>
<keyword evidence="9" id="KW-0012">Acyltransferase</keyword>
<evidence type="ECO:0000256" key="5">
    <source>
        <dbReference type="ARBA" id="ARBA00022786"/>
    </source>
</evidence>
<keyword evidence="4 9" id="KW-0808">Transferase</keyword>
<feature type="region of interest" description="Disordered" evidence="7">
    <location>
        <begin position="1"/>
        <end position="235"/>
    </location>
</feature>
<feature type="compositionally biased region" description="Polar residues" evidence="7">
    <location>
        <begin position="145"/>
        <end position="161"/>
    </location>
</feature>
<name>A0ABQ8PRD1_9FUNG</name>
<evidence type="ECO:0000259" key="8">
    <source>
        <dbReference type="PROSITE" id="PS50237"/>
    </source>
</evidence>
<evidence type="ECO:0000256" key="1">
    <source>
        <dbReference type="ARBA" id="ARBA00000885"/>
    </source>
</evidence>
<dbReference type="Gene3D" id="3.90.1750.10">
    <property type="entry name" value="Hect, E3 ligase catalytic domains"/>
    <property type="match status" value="1"/>
</dbReference>
<dbReference type="SMART" id="SM00119">
    <property type="entry name" value="HECTc"/>
    <property type="match status" value="1"/>
</dbReference>
<dbReference type="GO" id="GO:0061630">
    <property type="term" value="F:ubiquitin protein ligase activity"/>
    <property type="evidence" value="ECO:0007669"/>
    <property type="project" value="UniProtKB-EC"/>
</dbReference>
<dbReference type="SUPFAM" id="SSF48371">
    <property type="entry name" value="ARM repeat"/>
    <property type="match status" value="1"/>
</dbReference>
<dbReference type="SUPFAM" id="SSF56204">
    <property type="entry name" value="Hect, E3 ligase catalytic domain"/>
    <property type="match status" value="1"/>
</dbReference>
<sequence>MFGYGPGLKQRQQNSSRASAPKATTPVRQSSRLQEKQRTEFASQQQQCPSASISESSRLKDAEISDKTSPSHTETAPGGSSELAQNIRATLVETPTKKRHRKAIIAEASQKRRRSLEIADHKTAVSLDTAGVRRSPRNAARSRNTYNQQQPSIMDNNSKSPSQRHKGTDTTGSIWNLKPTTATRNNKHQISRQPEESRSKKNPDDCVAQADATNSGSVGPSKGPNFRSSEADYDTNTAKAGETSIYSYQTSNESRHFDATSEPIGVDSSIKAEEPGQTFIDSRNNSQIASYESKSNESHASNRESESDDQASTDGIDDELRISQSFNPNISLSSLASIFGSQINGHLSMFGAALESMANPGSTIQFRQLLVALRQGGNPAEQFVALQELVELLAMATEDTLIGVNITELSITLIGLLKGSSGGDSFDESFSFATGNPDAMLLACRCLSNLLEAFPMSGSIMCRHGAIEVLCSKLREIEYIDLAEQALSTLRCLSKDYPDKICEVGGMSACLLFLDFFATSVQQNALICAMNCARVVTRAQILQAKDTAQVLERTISSSDQNIASLSCSTMLHIVNAFRSYPEHIEELVSEIMLKSIIEGAYGEATSVAATVRTSYLRIMTVVIRSSNKRAIQALDGGIIPALKSILSHDFKLSDTATDTPQKHAGSSSSSISDQTWCALHLMSVLLPKLPLDQRSLEQVEEIIVSRNLEIYQDRLEGTSDDQLRRMSAIVSRSAIMEQLQELFIPLAIRILAATTDVVAQYRLLQTILKVVFISDADSLRATLDNVSIPLFIANAISTMDSPILSGITLLIMRIVLEKLSGVYEEGFVREGIADALKNLVSTVDVLVSQRVYLDETKPTSSENDIASEAGDNDSEAFTETLQPDEDPHCLVYGFKMVNTHISTTSRSSLTSEFQRFSLISEKMHVALPKKLRTMLEWILIQAQALHALLKETSSAESLDDDNTTLSKLKRISQQLNIANPSHEAIALCLTELASYLASESSITCHELICSGIVDSLLHCLRLTKTKVADGKISESAMDDILLCLFGHAQQAESPVIPFSPVFTLLIQRLQETLNLTERLYIQDVYKSPSDEVRPPIHMLTKHIRLLISPASSRSLEKSICTVETGCSTAEASAAMARIQRSFQPITLGIHAVATFGALEAYLRPRIALCIRTKDKSSGAQRKALATEEVPSFPFLRDSGSIHGNRPRESQLERLTSNPSSDDNSDMDSFPASQANRPKQEHLRMLQMIAQSSGIDLRAVGLFDSLDDTHDSDSDSQASDSNGSSSEQSSEEIGDVEYNNSDSFDQSDDQDASELHIFDDMTRPSTSIEPEQKPEWRLVFVLKVGNTERHVDASDNIFRMLHEMCQREVGHNETNIWSTTFTLNFHVEFLRSTSNETLQHHERHHYYKQQQQGQQQDQQLNEKQISNNLFENRMDSAYELASSIGVESSTIVELLGLLYNMLNQTRSRILSHLLSSNVTITHQISNLLAAYGHSESSDTIDRLFVNSKLNSKVSRQLNIPLVVVCSALPDWCHSLVKYAPFLLSFETRLTYLRTTGFGYARTISYWQGIARREAVEQNGRTSSETQVPLGRIQRQKVRISRQHMLESALKVLEMYGNSKTVLEIEYFDEAGIGNGPTLEFYSSVSHCLQERALGIWRDENSIGGPAQYKKETNDASGSASSSAPFRYVDASSGLFPSAIDPTNATNSFVDSKGSRFVSDVSDRQQQDKGDDSVTMLSTDRTTQLFRFIGHFVAKGLMDSRILDIPLNEEFWAAVQRYSLSAVADGHDVCFTWTWVQLERVDKRLATSLRYLQRFVDAKNAIYARTDLTVEQKQREILGIHDAENQANIEDLALDFTLPGNPTIELRPGGSEIPVTISNIHTYIDLVARWTLYTGIITQVAAFCEGFNRIFPISNLAIFTPSDLCRIFGPSKDSEDWTMSTLTSNIKIGNGYSPTSPPILMMIRLLESFSLLERRAFLQFVTGSPRLPIGGFQALNPPMMVVLKSNEPPLVPDDYLPSVMTCGNTIKMPAYSSFKVLQERWSQAISEGCDSFHLS</sequence>
<dbReference type="PROSITE" id="PS50237">
    <property type="entry name" value="HECT"/>
    <property type="match status" value="1"/>
</dbReference>
<dbReference type="InterPro" id="IPR045322">
    <property type="entry name" value="HECTD1/TRIP12-like"/>
</dbReference>
<dbReference type="Proteomes" id="UP001151295">
    <property type="component" value="Unassembled WGS sequence"/>
</dbReference>
<dbReference type="InterPro" id="IPR000569">
    <property type="entry name" value="HECT_dom"/>
</dbReference>
<evidence type="ECO:0000256" key="4">
    <source>
        <dbReference type="ARBA" id="ARBA00022679"/>
    </source>
</evidence>
<dbReference type="Gene3D" id="3.30.2160.10">
    <property type="entry name" value="Hect, E3 ligase catalytic domain"/>
    <property type="match status" value="1"/>
</dbReference>
<dbReference type="InterPro" id="IPR011989">
    <property type="entry name" value="ARM-like"/>
</dbReference>
<feature type="compositionally biased region" description="Polar residues" evidence="7">
    <location>
        <begin position="279"/>
        <end position="293"/>
    </location>
</feature>
<feature type="compositionally biased region" description="Polar residues" evidence="7">
    <location>
        <begin position="169"/>
        <end position="184"/>
    </location>
</feature>
<dbReference type="Pfam" id="PF00632">
    <property type="entry name" value="HECT"/>
    <property type="match status" value="1"/>
</dbReference>
<organism evidence="9 10">
    <name type="scientific">Coemansia umbellata</name>
    <dbReference type="NCBI Taxonomy" id="1424467"/>
    <lineage>
        <taxon>Eukaryota</taxon>
        <taxon>Fungi</taxon>
        <taxon>Fungi incertae sedis</taxon>
        <taxon>Zoopagomycota</taxon>
        <taxon>Kickxellomycotina</taxon>
        <taxon>Kickxellomycetes</taxon>
        <taxon>Kickxellales</taxon>
        <taxon>Kickxellaceae</taxon>
        <taxon>Coemansia</taxon>
    </lineage>
</organism>
<keyword evidence="10" id="KW-1185">Reference proteome</keyword>
<evidence type="ECO:0000256" key="3">
    <source>
        <dbReference type="ARBA" id="ARBA00012485"/>
    </source>
</evidence>
<feature type="compositionally biased region" description="Basic and acidic residues" evidence="7">
    <location>
        <begin position="294"/>
        <end position="305"/>
    </location>
</feature>
<comment type="caution">
    <text evidence="9">The sequence shown here is derived from an EMBL/GenBank/DDBJ whole genome shotgun (WGS) entry which is preliminary data.</text>
</comment>
<evidence type="ECO:0000256" key="7">
    <source>
        <dbReference type="SAM" id="MobiDB-lite"/>
    </source>
</evidence>
<reference evidence="9" key="1">
    <citation type="submission" date="2022-07" db="EMBL/GenBank/DDBJ databases">
        <title>Phylogenomic reconstructions and comparative analyses of Kickxellomycotina fungi.</title>
        <authorList>
            <person name="Reynolds N.K."/>
            <person name="Stajich J.E."/>
            <person name="Barry K."/>
            <person name="Grigoriev I.V."/>
            <person name="Crous P."/>
            <person name="Smith M.E."/>
        </authorList>
    </citation>
    <scope>NUCLEOTIDE SEQUENCE</scope>
    <source>
        <strain evidence="9">BCRC 34882</strain>
    </source>
</reference>
<feature type="compositionally biased region" description="Basic and acidic residues" evidence="7">
    <location>
        <begin position="193"/>
        <end position="204"/>
    </location>
</feature>
<comment type="catalytic activity">
    <reaction evidence="1">
        <text>S-ubiquitinyl-[E2 ubiquitin-conjugating enzyme]-L-cysteine + [acceptor protein]-L-lysine = [E2 ubiquitin-conjugating enzyme]-L-cysteine + N(6)-ubiquitinyl-[acceptor protein]-L-lysine.</text>
        <dbReference type="EC" id="2.3.2.26"/>
    </reaction>
</comment>
<dbReference type="InterPro" id="IPR035983">
    <property type="entry name" value="Hect_E3_ubiquitin_ligase"/>
</dbReference>
<proteinExistence type="inferred from homology"/>
<dbReference type="EC" id="2.3.2.26" evidence="3"/>
<gene>
    <name evidence="9" type="primary">UFD4</name>
    <name evidence="9" type="ORF">EDC05_002343</name>
</gene>
<feature type="active site" description="Glycyl thioester intermediate" evidence="6">
    <location>
        <position position="2020"/>
    </location>
</feature>
<feature type="compositionally biased region" description="Basic and acidic residues" evidence="7">
    <location>
        <begin position="57"/>
        <end position="66"/>
    </location>
</feature>
<feature type="region of interest" description="Disordered" evidence="7">
    <location>
        <begin position="857"/>
        <end position="880"/>
    </location>
</feature>
<comment type="similarity">
    <text evidence="2">Belongs to the UPL family. K-HECT subfamily.</text>
</comment>
<feature type="region of interest" description="Disordered" evidence="7">
    <location>
        <begin position="1195"/>
        <end position="1239"/>
    </location>
</feature>
<accession>A0ABQ8PRD1</accession>
<dbReference type="PANTHER" id="PTHR45670">
    <property type="entry name" value="E3 UBIQUITIN-PROTEIN LIGASE TRIP12"/>
    <property type="match status" value="1"/>
</dbReference>
<feature type="compositionally biased region" description="Polar residues" evidence="7">
    <location>
        <begin position="40"/>
        <end position="56"/>
    </location>
</feature>
<dbReference type="EMBL" id="JANBQD010000021">
    <property type="protein sequence ID" value="KAJ1993085.1"/>
    <property type="molecule type" value="Genomic_DNA"/>
</dbReference>
<feature type="compositionally biased region" description="Low complexity" evidence="7">
    <location>
        <begin position="1274"/>
        <end position="1287"/>
    </location>
</feature>
<dbReference type="InterPro" id="IPR016024">
    <property type="entry name" value="ARM-type_fold"/>
</dbReference>
<keyword evidence="5 6" id="KW-0833">Ubl conjugation pathway</keyword>
<evidence type="ECO:0000313" key="10">
    <source>
        <dbReference type="Proteomes" id="UP001151295"/>
    </source>
</evidence>
<evidence type="ECO:0000313" key="9">
    <source>
        <dbReference type="EMBL" id="KAJ1993085.1"/>
    </source>
</evidence>
<evidence type="ECO:0000256" key="2">
    <source>
        <dbReference type="ARBA" id="ARBA00006331"/>
    </source>
</evidence>
<dbReference type="PANTHER" id="PTHR45670:SF1">
    <property type="entry name" value="E3 UBIQUITIN-PROTEIN LIGASE HECTD1"/>
    <property type="match status" value="1"/>
</dbReference>
<dbReference type="Gene3D" id="3.30.2410.10">
    <property type="entry name" value="Hect, E3 ligase catalytic domain"/>
    <property type="match status" value="1"/>
</dbReference>
<dbReference type="InterPro" id="IPR057948">
    <property type="entry name" value="TPR_TRIP12_N"/>
</dbReference>
<feature type="domain" description="HECT" evidence="8">
    <location>
        <begin position="1744"/>
        <end position="2053"/>
    </location>
</feature>
<dbReference type="Gene3D" id="1.25.10.10">
    <property type="entry name" value="Leucine-rich Repeat Variant"/>
    <property type="match status" value="1"/>
</dbReference>
<protein>
    <recommendedName>
        <fullName evidence="3">HECT-type E3 ubiquitin transferase</fullName>
        <ecNumber evidence="3">2.3.2.26</ecNumber>
    </recommendedName>
</protein>
<feature type="region of interest" description="Disordered" evidence="7">
    <location>
        <begin position="1265"/>
        <end position="1309"/>
    </location>
</feature>
<dbReference type="Pfam" id="PF25579">
    <property type="entry name" value="TPR_TRIP12_N"/>
    <property type="match status" value="1"/>
</dbReference>
<evidence type="ECO:0000256" key="6">
    <source>
        <dbReference type="PROSITE-ProRule" id="PRU00104"/>
    </source>
</evidence>